<dbReference type="EMBL" id="BK015080">
    <property type="protein sequence ID" value="DAD90254.1"/>
    <property type="molecule type" value="Genomic_DNA"/>
</dbReference>
<evidence type="ECO:0000313" key="2">
    <source>
        <dbReference type="EMBL" id="DAD90254.1"/>
    </source>
</evidence>
<protein>
    <submittedName>
        <fullName evidence="2">Uncharacterized protein</fullName>
    </submittedName>
</protein>
<evidence type="ECO:0000256" key="1">
    <source>
        <dbReference type="SAM" id="Phobius"/>
    </source>
</evidence>
<accession>A0A8S5N6J4</accession>
<feature type="transmembrane region" description="Helical" evidence="1">
    <location>
        <begin position="6"/>
        <end position="27"/>
    </location>
</feature>
<keyword evidence="1" id="KW-0472">Membrane</keyword>
<sequence length="74" mass="8463">MESRSITYKAVCATLVTIVGFFCISLYNKMNELQKDLIQIQVQLVSVQAKIITHDAVKEIVQAEIYKYHQRTAS</sequence>
<keyword evidence="1" id="KW-0812">Transmembrane</keyword>
<proteinExistence type="predicted"/>
<organism evidence="2">
    <name type="scientific">Myoviridae sp. ct8ME27</name>
    <dbReference type="NCBI Taxonomy" id="2826622"/>
    <lineage>
        <taxon>Viruses</taxon>
        <taxon>Duplodnaviria</taxon>
        <taxon>Heunggongvirae</taxon>
        <taxon>Uroviricota</taxon>
        <taxon>Caudoviricetes</taxon>
    </lineage>
</organism>
<keyword evidence="1" id="KW-1133">Transmembrane helix</keyword>
<reference evidence="2" key="1">
    <citation type="journal article" date="2021" name="Proc. Natl. Acad. Sci. U.S.A.">
        <title>A Catalog of Tens of Thousands of Viruses from Human Metagenomes Reveals Hidden Associations with Chronic Diseases.</title>
        <authorList>
            <person name="Tisza M.J."/>
            <person name="Buck C.B."/>
        </authorList>
    </citation>
    <scope>NUCLEOTIDE SEQUENCE</scope>
    <source>
        <strain evidence="2">Ct8ME27</strain>
    </source>
</reference>
<name>A0A8S5N6J4_9CAUD</name>